<evidence type="ECO:0000256" key="1">
    <source>
        <dbReference type="ARBA" id="ARBA00004502"/>
    </source>
</evidence>
<dbReference type="Ensembl" id="ENSCSAVT00000001429.1">
    <property type="protein sequence ID" value="ENSCSAVP00000001412.1"/>
    <property type="gene ID" value="ENSCSAVG00000000796.1"/>
</dbReference>
<dbReference type="HOGENOM" id="CLU_1547014_0_0_1"/>
<dbReference type="SUPFAM" id="SSF109775">
    <property type="entry name" value="Mannose-6-phosphate receptor binding protein 1 (Tip47), C-terminal domain"/>
    <property type="match status" value="1"/>
</dbReference>
<accession>H2Y7W4</accession>
<dbReference type="GO" id="GO:0005829">
    <property type="term" value="C:cytosol"/>
    <property type="evidence" value="ECO:0007669"/>
    <property type="project" value="TreeGrafter"/>
</dbReference>
<dbReference type="PANTHER" id="PTHR14024">
    <property type="entry name" value="PERILIPIN"/>
    <property type="match status" value="1"/>
</dbReference>
<dbReference type="GO" id="GO:0010890">
    <property type="term" value="P:positive regulation of triglyceride storage"/>
    <property type="evidence" value="ECO:0007669"/>
    <property type="project" value="TreeGrafter"/>
</dbReference>
<dbReference type="AlphaFoldDB" id="H2Y7W4"/>
<name>H2Y7W4_CIOSA</name>
<sequence length="173" mass="19115">MDSANRANITVQNGVNTAKSNLQSVTSTINKQVEENVLQRAILLSRQLSDTCSLVESGILKTSPQLQPLLKKATQVKESTDELYQMFANKTSLSQLPVAVLASARPKLLFVETSLLQILEKISDQPPIAWLTPSVDFDPFSDLSMEDIEGQLYARPLNDAAEEPPRRANYKQG</sequence>
<dbReference type="GO" id="GO:0019915">
    <property type="term" value="P:lipid storage"/>
    <property type="evidence" value="ECO:0007669"/>
    <property type="project" value="TreeGrafter"/>
</dbReference>
<reference evidence="5" key="1">
    <citation type="submission" date="2003-08" db="EMBL/GenBank/DDBJ databases">
        <authorList>
            <person name="Birren B."/>
            <person name="Nusbaum C."/>
            <person name="Abebe A."/>
            <person name="Abouelleil A."/>
            <person name="Adekoya E."/>
            <person name="Ait-zahra M."/>
            <person name="Allen N."/>
            <person name="Allen T."/>
            <person name="An P."/>
            <person name="Anderson M."/>
            <person name="Anderson S."/>
            <person name="Arachchi H."/>
            <person name="Armbruster J."/>
            <person name="Bachantsang P."/>
            <person name="Baldwin J."/>
            <person name="Barry A."/>
            <person name="Bayul T."/>
            <person name="Blitshsteyn B."/>
            <person name="Bloom T."/>
            <person name="Blye J."/>
            <person name="Boguslavskiy L."/>
            <person name="Borowsky M."/>
            <person name="Boukhgalter B."/>
            <person name="Brunache A."/>
            <person name="Butler J."/>
            <person name="Calixte N."/>
            <person name="Calvo S."/>
            <person name="Camarata J."/>
            <person name="Campo K."/>
            <person name="Chang J."/>
            <person name="Cheshatsang Y."/>
            <person name="Citroen M."/>
            <person name="Collymore A."/>
            <person name="Considine T."/>
            <person name="Cook A."/>
            <person name="Cooke P."/>
            <person name="Corum B."/>
            <person name="Cuomo C."/>
            <person name="David R."/>
            <person name="Dawoe T."/>
            <person name="Degray S."/>
            <person name="Dodge S."/>
            <person name="Dooley K."/>
            <person name="Dorje P."/>
            <person name="Dorjee K."/>
            <person name="Dorris L."/>
            <person name="Duffey N."/>
            <person name="Dupes A."/>
            <person name="Elkins T."/>
            <person name="Engels R."/>
            <person name="Erickson J."/>
            <person name="Farina A."/>
            <person name="Faro S."/>
            <person name="Ferreira P."/>
            <person name="Fischer H."/>
            <person name="Fitzgerald M."/>
            <person name="Foley K."/>
            <person name="Gage D."/>
            <person name="Galagan J."/>
            <person name="Gearin G."/>
            <person name="Gnerre S."/>
            <person name="Gnirke A."/>
            <person name="Goyette A."/>
            <person name="Graham J."/>
            <person name="Grandbois E."/>
            <person name="Gyaltsen K."/>
            <person name="Hafez N."/>
            <person name="Hagopian D."/>
            <person name="Hagos B."/>
            <person name="Hall J."/>
            <person name="Hatcher B."/>
            <person name="Heller A."/>
            <person name="Higgins H."/>
            <person name="Honan T."/>
            <person name="Horn A."/>
            <person name="Houde N."/>
            <person name="Hughes L."/>
            <person name="Hulme W."/>
            <person name="Husby E."/>
            <person name="Iliev I."/>
            <person name="Jaffe D."/>
            <person name="Jones C."/>
            <person name="Kamal M."/>
            <person name="Kamat A."/>
            <person name="Kamvysselis M."/>
            <person name="Karlsson E."/>
            <person name="Kells C."/>
            <person name="Kieu A."/>
            <person name="Kisner P."/>
            <person name="Kodira C."/>
            <person name="Kulbokas E."/>
            <person name="Labutti K."/>
            <person name="Lama D."/>
            <person name="Landers T."/>
            <person name="Leger J."/>
            <person name="Levine S."/>
            <person name="Lewis D."/>
            <person name="Lewis T."/>
            <person name="Lindblad-toh K."/>
            <person name="Liu X."/>
            <person name="Lokyitsang T."/>
            <person name="Lokyitsang Y."/>
            <person name="Lucien O."/>
            <person name="Lui A."/>
            <person name="Ma L.J."/>
            <person name="Mabbitt R."/>
            <person name="Macdonald J."/>
            <person name="Maclean C."/>
            <person name="Major J."/>
            <person name="Manning J."/>
            <person name="Marabella R."/>
            <person name="Maru K."/>
            <person name="Matthews C."/>
            <person name="Mauceli E."/>
            <person name="Mccarthy M."/>
            <person name="Mcdonough S."/>
            <person name="Mcghee T."/>
            <person name="Meldrim J."/>
            <person name="Meneus L."/>
            <person name="Mesirov J."/>
            <person name="Mihalev A."/>
            <person name="Mihova T."/>
            <person name="Mikkelsen T."/>
            <person name="Mlenga V."/>
            <person name="Moru K."/>
            <person name="Mozes J."/>
            <person name="Mulrain L."/>
            <person name="Munson G."/>
            <person name="Naylor J."/>
            <person name="Newes C."/>
            <person name="Nguyen C."/>
            <person name="Nguyen N."/>
            <person name="Nguyen T."/>
            <person name="Nicol R."/>
            <person name="Nielsen C."/>
            <person name="Nizzari M."/>
            <person name="Norbu C."/>
            <person name="Norbu N."/>
            <person name="O'donnell P."/>
            <person name="Okoawo O."/>
            <person name="O'leary S."/>
            <person name="Omotosho B."/>
            <person name="O'neill K."/>
            <person name="Osman S."/>
            <person name="Parker S."/>
            <person name="Perrin D."/>
            <person name="Phunkhang P."/>
            <person name="Piqani B."/>
            <person name="Purcell S."/>
            <person name="Rachupka T."/>
            <person name="Ramasamy U."/>
            <person name="Rameau R."/>
            <person name="Ray V."/>
            <person name="Raymond C."/>
            <person name="Retta R."/>
            <person name="Richardson S."/>
            <person name="Rise C."/>
            <person name="Rodriguez J."/>
            <person name="Rogers J."/>
            <person name="Rogov P."/>
            <person name="Rutman M."/>
            <person name="Schupbach R."/>
            <person name="Seaman C."/>
            <person name="Settipalli S."/>
            <person name="Sharpe T."/>
            <person name="Sheridan J."/>
            <person name="Sherpa N."/>
            <person name="Shi J."/>
            <person name="Smirnov S."/>
            <person name="Smith C."/>
            <person name="Sougnez C."/>
            <person name="Spencer B."/>
            <person name="Stalker J."/>
            <person name="Stange-thomann N."/>
            <person name="Stavropoulos S."/>
            <person name="Stetson K."/>
            <person name="Stone C."/>
            <person name="Stone S."/>
            <person name="Stubbs M."/>
            <person name="Talamas J."/>
            <person name="Tchuinga P."/>
            <person name="Tenzing P."/>
            <person name="Tesfaye S."/>
            <person name="Theodore J."/>
            <person name="Thoulutsang Y."/>
            <person name="Topham K."/>
            <person name="Towey S."/>
            <person name="Tsamla T."/>
            <person name="Tsomo N."/>
            <person name="Vallee D."/>
            <person name="Vassiliev H."/>
            <person name="Venkataraman V."/>
            <person name="Vinson J."/>
            <person name="Vo A."/>
            <person name="Wade C."/>
            <person name="Wang S."/>
            <person name="Wangchuk T."/>
            <person name="Wangdi T."/>
            <person name="Whittaker C."/>
            <person name="Wilkinson J."/>
            <person name="Wu Y."/>
            <person name="Wyman D."/>
            <person name="Yadav S."/>
            <person name="Yang S."/>
            <person name="Yang X."/>
            <person name="Yeager S."/>
            <person name="Yee E."/>
            <person name="Young G."/>
            <person name="Zainoun J."/>
            <person name="Zembeck L."/>
            <person name="Zimmer A."/>
            <person name="Zody M."/>
            <person name="Lander E."/>
        </authorList>
    </citation>
    <scope>NUCLEOTIDE SEQUENCE [LARGE SCALE GENOMIC DNA]</scope>
</reference>
<dbReference type="Pfam" id="PF03036">
    <property type="entry name" value="Perilipin"/>
    <property type="match status" value="1"/>
</dbReference>
<proteinExistence type="inferred from homology"/>
<evidence type="ECO:0000313" key="4">
    <source>
        <dbReference type="Ensembl" id="ENSCSAVP00000001412.1"/>
    </source>
</evidence>
<dbReference type="Proteomes" id="UP000007875">
    <property type="component" value="Unassembled WGS sequence"/>
</dbReference>
<evidence type="ECO:0000256" key="2">
    <source>
        <dbReference type="ARBA" id="ARBA00006311"/>
    </source>
</evidence>
<keyword evidence="5" id="KW-1185">Reference proteome</keyword>
<reference evidence="4" key="2">
    <citation type="submission" date="2025-08" db="UniProtKB">
        <authorList>
            <consortium name="Ensembl"/>
        </authorList>
    </citation>
    <scope>IDENTIFICATION</scope>
</reference>
<dbReference type="GeneTree" id="ENSGT00950000182920"/>
<comment type="similarity">
    <text evidence="2">Belongs to the perilipin family.</text>
</comment>
<keyword evidence="3" id="KW-0551">Lipid droplet</keyword>
<dbReference type="PANTHER" id="PTHR14024:SF49">
    <property type="entry name" value="LIPID STORAGE DROPLETS SURFACE-BINDING PROTEIN 1"/>
    <property type="match status" value="1"/>
</dbReference>
<organism evidence="4 5">
    <name type="scientific">Ciona savignyi</name>
    <name type="common">Pacific transparent sea squirt</name>
    <dbReference type="NCBI Taxonomy" id="51511"/>
    <lineage>
        <taxon>Eukaryota</taxon>
        <taxon>Metazoa</taxon>
        <taxon>Chordata</taxon>
        <taxon>Tunicata</taxon>
        <taxon>Ascidiacea</taxon>
        <taxon>Phlebobranchia</taxon>
        <taxon>Cionidae</taxon>
        <taxon>Ciona</taxon>
    </lineage>
</organism>
<dbReference type="InterPro" id="IPR004279">
    <property type="entry name" value="Perilipin"/>
</dbReference>
<dbReference type="Gene3D" id="1.20.120.340">
    <property type="entry name" value="Flagellar protein FliS"/>
    <property type="match status" value="1"/>
</dbReference>
<dbReference type="GO" id="GO:0005811">
    <property type="term" value="C:lipid droplet"/>
    <property type="evidence" value="ECO:0007669"/>
    <property type="project" value="UniProtKB-SubCell"/>
</dbReference>
<comment type="subcellular location">
    <subcellularLocation>
        <location evidence="1">Lipid droplet</location>
    </subcellularLocation>
</comment>
<evidence type="ECO:0000313" key="5">
    <source>
        <dbReference type="Proteomes" id="UP000007875"/>
    </source>
</evidence>
<protein>
    <submittedName>
        <fullName evidence="4">Uncharacterized protein</fullName>
    </submittedName>
</protein>
<reference evidence="4" key="3">
    <citation type="submission" date="2025-09" db="UniProtKB">
        <authorList>
            <consortium name="Ensembl"/>
        </authorList>
    </citation>
    <scope>IDENTIFICATION</scope>
</reference>
<evidence type="ECO:0000256" key="3">
    <source>
        <dbReference type="ARBA" id="ARBA00022677"/>
    </source>
</evidence>